<dbReference type="CDD" id="cd08577">
    <property type="entry name" value="PI-PLCc_GDPD_SF_unchar3"/>
    <property type="match status" value="1"/>
</dbReference>
<keyword evidence="1" id="KW-0597">Phosphoprotein</keyword>
<reference evidence="4" key="1">
    <citation type="submission" date="2022-01" db="EMBL/GenBank/DDBJ databases">
        <authorList>
            <person name="Jo J.-H."/>
            <person name="Im W.-T."/>
        </authorList>
    </citation>
    <scope>NUCLEOTIDE SEQUENCE</scope>
    <source>
        <strain evidence="4">NA20</strain>
    </source>
</reference>
<protein>
    <submittedName>
        <fullName evidence="4">Alkaline phosphatase</fullName>
        <ecNumber evidence="4">3.1.3.1</ecNumber>
    </submittedName>
</protein>
<dbReference type="Pfam" id="PF13653">
    <property type="entry name" value="GDPD_2"/>
    <property type="match status" value="1"/>
</dbReference>
<dbReference type="InterPro" id="IPR017946">
    <property type="entry name" value="PLC-like_Pdiesterase_TIM-brl"/>
</dbReference>
<comment type="caution">
    <text evidence="4">The sequence shown here is derived from an EMBL/GenBank/DDBJ whole genome shotgun (WGS) entry which is preliminary data.</text>
</comment>
<name>A0ABS9KP00_9BACT</name>
<dbReference type="InterPro" id="IPR001952">
    <property type="entry name" value="Alkaline_phosphatase"/>
</dbReference>
<accession>A0ABS9KP00</accession>
<keyword evidence="4" id="KW-0378">Hydrolase</keyword>
<evidence type="ECO:0000256" key="3">
    <source>
        <dbReference type="SAM" id="SignalP"/>
    </source>
</evidence>
<dbReference type="Proteomes" id="UP001165367">
    <property type="component" value="Unassembled WGS sequence"/>
</dbReference>
<dbReference type="EMBL" id="JAKLTR010000003">
    <property type="protein sequence ID" value="MCG2614019.1"/>
    <property type="molecule type" value="Genomic_DNA"/>
</dbReference>
<evidence type="ECO:0000313" key="4">
    <source>
        <dbReference type="EMBL" id="MCG2614019.1"/>
    </source>
</evidence>
<dbReference type="SUPFAM" id="SSF51695">
    <property type="entry name" value="PLC-like phosphodiesterases"/>
    <property type="match status" value="1"/>
</dbReference>
<dbReference type="Pfam" id="PF00245">
    <property type="entry name" value="Alk_phosphatase"/>
    <property type="match status" value="3"/>
</dbReference>
<sequence length="606" mass="66780">MMKNLFILLICFVPLGLMAQPASYSVANAHSHNDYESEAPFRMAWEEGFGSIEVDVFLVNGEIVVAHDSSQLSRGWLLDSLYLKPLSDRTISNKGYVYANQERTLQLLIDLKTPADPLLDKLVEKLMQFPALVANPSLQIVITGSRPAPELYASYPPWIMFDGELKKTYTEDQLKKIVMLSDNFTSYSKWNGLERMVAKDLEAVQSAIRKAHALNKKVRFWNAPDILNSWQSFIGLGVDYINTDQVRGLSKFLSQLADRTYTSKESYKPYRPTYRNDGKDKKVKNIILLIGDGTGLPQWYAGYTTNHGALNVFNMRYVGLSKTSSYDNYITDSAPGATTISSGVKTNNRAVGVDHTGKPLVLITDLVRKKKMKTGVVTSGDITDATPASFYGHQSDRGNSSGMLKDLLASNVDLIMGKAPVSLKDSLLKAVETKFSLVSSFDKVSGGAAKPWMLIDSIAGLYRIQGRGEWLQHAFTKSINVLSENKDGFLLMLEGAKVDHGGHANKLPFVVTELMDFDQVVGKAMEFADANGETLVVVTADHETGGLTLVGGDYNKGYISGQFSTGGHTALPVPVFAYGPQSHLFSGVYENTEIFRKLLAALKIKE</sequence>
<evidence type="ECO:0000256" key="2">
    <source>
        <dbReference type="RuleBase" id="RU003946"/>
    </source>
</evidence>
<dbReference type="EC" id="3.1.3.1" evidence="4"/>
<dbReference type="InterPro" id="IPR039559">
    <property type="entry name" value="AIM6_PI-PLC-like_dom"/>
</dbReference>
<keyword evidence="5" id="KW-1185">Reference proteome</keyword>
<evidence type="ECO:0000256" key="1">
    <source>
        <dbReference type="ARBA" id="ARBA00022553"/>
    </source>
</evidence>
<dbReference type="SUPFAM" id="SSF53649">
    <property type="entry name" value="Alkaline phosphatase-like"/>
    <property type="match status" value="1"/>
</dbReference>
<feature type="signal peptide" evidence="3">
    <location>
        <begin position="1"/>
        <end position="19"/>
    </location>
</feature>
<keyword evidence="3" id="KW-0732">Signal</keyword>
<gene>
    <name evidence="4" type="ORF">LZZ85_06990</name>
</gene>
<dbReference type="PANTHER" id="PTHR11596:SF5">
    <property type="entry name" value="ALKALINE PHOSPHATASE"/>
    <property type="match status" value="1"/>
</dbReference>
<dbReference type="Gene3D" id="3.20.20.190">
    <property type="entry name" value="Phosphatidylinositol (PI) phosphodiesterase"/>
    <property type="match status" value="1"/>
</dbReference>
<dbReference type="PANTHER" id="PTHR11596">
    <property type="entry name" value="ALKALINE PHOSPHATASE"/>
    <property type="match status" value="1"/>
</dbReference>
<evidence type="ECO:0000313" key="5">
    <source>
        <dbReference type="Proteomes" id="UP001165367"/>
    </source>
</evidence>
<dbReference type="CDD" id="cd16012">
    <property type="entry name" value="ALP"/>
    <property type="match status" value="1"/>
</dbReference>
<comment type="similarity">
    <text evidence="2">Belongs to the alkaline phosphatase family.</text>
</comment>
<dbReference type="GO" id="GO:0004035">
    <property type="term" value="F:alkaline phosphatase activity"/>
    <property type="evidence" value="ECO:0007669"/>
    <property type="project" value="UniProtKB-EC"/>
</dbReference>
<proteinExistence type="inferred from homology"/>
<feature type="chain" id="PRO_5045090878" evidence="3">
    <location>
        <begin position="20"/>
        <end position="606"/>
    </location>
</feature>
<dbReference type="InterPro" id="IPR017850">
    <property type="entry name" value="Alkaline_phosphatase_core_sf"/>
</dbReference>
<dbReference type="SMART" id="SM00098">
    <property type="entry name" value="alkPPc"/>
    <property type="match status" value="1"/>
</dbReference>
<dbReference type="PRINTS" id="PR00113">
    <property type="entry name" value="ALKPHPHTASE"/>
</dbReference>
<dbReference type="RefSeq" id="WP_237870044.1">
    <property type="nucleotide sequence ID" value="NZ_JAKLTR010000003.1"/>
</dbReference>
<organism evidence="4 5">
    <name type="scientific">Terrimonas ginsenosidimutans</name>
    <dbReference type="NCBI Taxonomy" id="2908004"/>
    <lineage>
        <taxon>Bacteria</taxon>
        <taxon>Pseudomonadati</taxon>
        <taxon>Bacteroidota</taxon>
        <taxon>Chitinophagia</taxon>
        <taxon>Chitinophagales</taxon>
        <taxon>Chitinophagaceae</taxon>
        <taxon>Terrimonas</taxon>
    </lineage>
</organism>
<dbReference type="Gene3D" id="3.40.720.10">
    <property type="entry name" value="Alkaline Phosphatase, subunit A"/>
    <property type="match status" value="1"/>
</dbReference>